<reference evidence="1 2" key="1">
    <citation type="submission" date="2023-01" db="EMBL/GenBank/DDBJ databases">
        <title>Analysis of 21 Apiospora genomes using comparative genomics revels a genus with tremendous synthesis potential of carbohydrate active enzymes and secondary metabolites.</title>
        <authorList>
            <person name="Sorensen T."/>
        </authorList>
    </citation>
    <scope>NUCLEOTIDE SEQUENCE [LARGE SCALE GENOMIC DNA]</scope>
    <source>
        <strain evidence="1 2">CBS 135458</strain>
    </source>
</reference>
<organism evidence="1 2">
    <name type="scientific">Apiospora phragmitis</name>
    <dbReference type="NCBI Taxonomy" id="2905665"/>
    <lineage>
        <taxon>Eukaryota</taxon>
        <taxon>Fungi</taxon>
        <taxon>Dikarya</taxon>
        <taxon>Ascomycota</taxon>
        <taxon>Pezizomycotina</taxon>
        <taxon>Sordariomycetes</taxon>
        <taxon>Xylariomycetidae</taxon>
        <taxon>Amphisphaeriales</taxon>
        <taxon>Apiosporaceae</taxon>
        <taxon>Apiospora</taxon>
    </lineage>
</organism>
<sequence length="203" mass="22564">MHHAADFRHLYHEAWPIEDHTKPGWNPCDAYMLYVGSKPHDAPGPGSTSLSPSEAPTETNLKLCDAYKLYVMLSDATHPSLSQKELKAGRDIKVFFDPKSSKGNDLDCWTGKIISVDVPVNFRGSAEAFRHNWLLAQIYRPNSDTGKTMADKAMPSEKELRASIPPFIVFLGLGDVASKSKDLFTSVRYHLGLEGWTTPTITT</sequence>
<dbReference type="EMBL" id="JAQQWL010000004">
    <property type="protein sequence ID" value="KAK8076776.1"/>
    <property type="molecule type" value="Genomic_DNA"/>
</dbReference>
<gene>
    <name evidence="1" type="ORF">PG994_004048</name>
</gene>
<keyword evidence="2" id="KW-1185">Reference proteome</keyword>
<protein>
    <submittedName>
        <fullName evidence="1">Uncharacterized protein</fullName>
    </submittedName>
</protein>
<evidence type="ECO:0000313" key="1">
    <source>
        <dbReference type="EMBL" id="KAK8076776.1"/>
    </source>
</evidence>
<name>A0ABR1W2F7_9PEZI</name>
<dbReference type="GeneID" id="92088520"/>
<dbReference type="Proteomes" id="UP001480595">
    <property type="component" value="Unassembled WGS sequence"/>
</dbReference>
<comment type="caution">
    <text evidence="1">The sequence shown here is derived from an EMBL/GenBank/DDBJ whole genome shotgun (WGS) entry which is preliminary data.</text>
</comment>
<evidence type="ECO:0000313" key="2">
    <source>
        <dbReference type="Proteomes" id="UP001480595"/>
    </source>
</evidence>
<accession>A0ABR1W2F7</accession>
<dbReference type="RefSeq" id="XP_066719735.1">
    <property type="nucleotide sequence ID" value="XM_066855457.1"/>
</dbReference>
<proteinExistence type="predicted"/>